<comment type="similarity">
    <text evidence="1">Belongs to the LysR transcriptional regulatory family.</text>
</comment>
<keyword evidence="2" id="KW-0805">Transcription regulation</keyword>
<dbReference type="Gene3D" id="1.10.10.10">
    <property type="entry name" value="Winged helix-like DNA-binding domain superfamily/Winged helix DNA-binding domain"/>
    <property type="match status" value="1"/>
</dbReference>
<evidence type="ECO:0000313" key="6">
    <source>
        <dbReference type="EMBL" id="WOJ96053.1"/>
    </source>
</evidence>
<evidence type="ECO:0000259" key="5">
    <source>
        <dbReference type="PROSITE" id="PS50931"/>
    </source>
</evidence>
<dbReference type="CDD" id="cd08411">
    <property type="entry name" value="PBP2_OxyR"/>
    <property type="match status" value="1"/>
</dbReference>
<dbReference type="InterPro" id="IPR005119">
    <property type="entry name" value="LysR_subst-bd"/>
</dbReference>
<proteinExistence type="inferred from homology"/>
<name>A0ABZ0IBG1_9GAMM</name>
<dbReference type="PROSITE" id="PS50931">
    <property type="entry name" value="HTH_LYSR"/>
    <property type="match status" value="1"/>
</dbReference>
<dbReference type="PRINTS" id="PR00039">
    <property type="entry name" value="HTHLYSR"/>
</dbReference>
<dbReference type="RefSeq" id="WP_407326740.1">
    <property type="nucleotide sequence ID" value="NZ_CP136865.1"/>
</dbReference>
<evidence type="ECO:0000256" key="1">
    <source>
        <dbReference type="ARBA" id="ARBA00009437"/>
    </source>
</evidence>
<dbReference type="EMBL" id="CP136865">
    <property type="protein sequence ID" value="WOJ96053.1"/>
    <property type="molecule type" value="Genomic_DNA"/>
</dbReference>
<evidence type="ECO:0000256" key="4">
    <source>
        <dbReference type="ARBA" id="ARBA00023163"/>
    </source>
</evidence>
<evidence type="ECO:0000313" key="7">
    <source>
        <dbReference type="Proteomes" id="UP001626549"/>
    </source>
</evidence>
<dbReference type="Pfam" id="PF03466">
    <property type="entry name" value="LysR_substrate"/>
    <property type="match status" value="1"/>
</dbReference>
<feature type="domain" description="HTH lysR-type" evidence="5">
    <location>
        <begin position="5"/>
        <end position="62"/>
    </location>
</feature>
<keyword evidence="3" id="KW-0238">DNA-binding</keyword>
<dbReference type="InterPro" id="IPR036390">
    <property type="entry name" value="WH_DNA-bd_sf"/>
</dbReference>
<dbReference type="PANTHER" id="PTHR30346:SF10">
    <property type="entry name" value="TRANSCRIPTIONAL REGULATOR OF OXIDATIVE STRESS OXYR"/>
    <property type="match status" value="1"/>
</dbReference>
<protein>
    <submittedName>
        <fullName evidence="6">Hydrogen peroxide-inducible genes activator</fullName>
    </submittedName>
</protein>
<keyword evidence="4" id="KW-0804">Transcription</keyword>
<sequence length="304" mass="33159">MSRHPTIKQLRYLCSVVEHGHFGRAAKACHVSQSTLSAGILELEEVLGASLLERNNRSLVLTGLGEEVVERARGLLLDVEDLVALCQASAEPLSGRLRLGVIPTIAPFLLPGLLKSLRSDYPEFTPFIREDLTEPLIEALHRGELDLLLLALPVAAEGVESMHLFDDPFYLASPLDHPLAAQSDLDTGSLQGQELLLLEDGHCLRDHALEACKLRGSEYKVPYQATSLTTVVQMVASGIGVTLVPGMAVTAGGLASPDVILTPFADPEVKRDIGLMWRKKTPRQTEFRLLGSYIIERLSQKSTE</sequence>
<dbReference type="SUPFAM" id="SSF46785">
    <property type="entry name" value="Winged helix' DNA-binding domain"/>
    <property type="match status" value="1"/>
</dbReference>
<dbReference type="Gene3D" id="3.40.190.10">
    <property type="entry name" value="Periplasmic binding protein-like II"/>
    <property type="match status" value="2"/>
</dbReference>
<dbReference type="InterPro" id="IPR036388">
    <property type="entry name" value="WH-like_DNA-bd_sf"/>
</dbReference>
<dbReference type="Proteomes" id="UP001626549">
    <property type="component" value="Chromosome"/>
</dbReference>
<organism evidence="6 7">
    <name type="scientific">Congregibacter brevis</name>
    <dbReference type="NCBI Taxonomy" id="3081201"/>
    <lineage>
        <taxon>Bacteria</taxon>
        <taxon>Pseudomonadati</taxon>
        <taxon>Pseudomonadota</taxon>
        <taxon>Gammaproteobacteria</taxon>
        <taxon>Cellvibrionales</taxon>
        <taxon>Halieaceae</taxon>
        <taxon>Congregibacter</taxon>
    </lineage>
</organism>
<accession>A0ABZ0IBG1</accession>
<dbReference type="Pfam" id="PF00126">
    <property type="entry name" value="HTH_1"/>
    <property type="match status" value="1"/>
</dbReference>
<evidence type="ECO:0000256" key="2">
    <source>
        <dbReference type="ARBA" id="ARBA00023015"/>
    </source>
</evidence>
<keyword evidence="7" id="KW-1185">Reference proteome</keyword>
<dbReference type="PANTHER" id="PTHR30346">
    <property type="entry name" value="TRANSCRIPTIONAL DUAL REGULATOR HCAR-RELATED"/>
    <property type="match status" value="1"/>
</dbReference>
<dbReference type="SUPFAM" id="SSF53850">
    <property type="entry name" value="Periplasmic binding protein-like II"/>
    <property type="match status" value="1"/>
</dbReference>
<dbReference type="InterPro" id="IPR000847">
    <property type="entry name" value="LysR_HTH_N"/>
</dbReference>
<evidence type="ECO:0000256" key="3">
    <source>
        <dbReference type="ARBA" id="ARBA00023125"/>
    </source>
</evidence>
<gene>
    <name evidence="6" type="ORF">R0137_12480</name>
</gene>
<reference evidence="6 7" key="1">
    <citation type="submission" date="2023-10" db="EMBL/GenBank/DDBJ databases">
        <title>Two novel species belonging to the OM43/NOR5 clade.</title>
        <authorList>
            <person name="Park M."/>
        </authorList>
    </citation>
    <scope>NUCLEOTIDE SEQUENCE [LARGE SCALE GENOMIC DNA]</scope>
    <source>
        <strain evidence="6 7">IMCC45268</strain>
    </source>
</reference>